<proteinExistence type="predicted"/>
<keyword evidence="11" id="KW-1185">Reference proteome</keyword>
<accession>A0A5C5VJ09</accession>
<dbReference type="InterPro" id="IPR000719">
    <property type="entry name" value="Prot_kinase_dom"/>
</dbReference>
<evidence type="ECO:0000313" key="11">
    <source>
        <dbReference type="Proteomes" id="UP000318878"/>
    </source>
</evidence>
<keyword evidence="8" id="KW-1133">Transmembrane helix</keyword>
<gene>
    <name evidence="10" type="primary">prkC_1</name>
    <name evidence="10" type="ORF">Enr8_03270</name>
</gene>
<dbReference type="InterPro" id="IPR017441">
    <property type="entry name" value="Protein_kinase_ATP_BS"/>
</dbReference>
<dbReference type="Pfam" id="PF00069">
    <property type="entry name" value="Pkinase"/>
    <property type="match status" value="1"/>
</dbReference>
<sequence>MTEDADQRDERLAALIDQLTAEAKAGKLIDLDQVTASHPDLASDLRELWGAVMLADAVATKVRSDIELTQSASGSAGSSSGNLSPLSLPADFGDYRLLEEIGRGGMGIVYRAKQKSLDRIVAVKMVLRDRLASSEDHARFRSEAEAAARIEHPSVVPIYEVGEFDRRCYFTMKYVQGETLSDRIARGPMPPREAAMLLKQVADAVHCAHLQGVLHRDLKPSNILLDESGRPLVTDFGLAKRTSDVTDLTRTGAILGTPTYMAPEQAAGNRGRIGPVSDVYSLGTILYAMLTGRPPFQGDSPVDVVLKVLEQDPPPPREIYPKVDRDLEMIALRCLQKPIDLRYGSAEALSRDLNAYLHDESIAARSGRFGQIVSRLFRETHHAQVLENWGLLWIWHSLVLFAMSLATFGLQWIGDNTRWHYVFIWTVIAGAWAFIFWGLRRRMGPVTFVERQIAHVWGAGMIGVVSLFPIEALMGFGPVVLSPVLAVIAGMLFLIKGGILSGWFYIQAAVLFLTAIPMAMFPLYAHLIYAVVASLCFFIPGVQYYRQRLRSRAALS</sequence>
<evidence type="ECO:0000259" key="9">
    <source>
        <dbReference type="PROSITE" id="PS50011"/>
    </source>
</evidence>
<reference evidence="10 11" key="1">
    <citation type="submission" date="2019-02" db="EMBL/GenBank/DDBJ databases">
        <title>Deep-cultivation of Planctomycetes and their phenomic and genomic characterization uncovers novel biology.</title>
        <authorList>
            <person name="Wiegand S."/>
            <person name="Jogler M."/>
            <person name="Boedeker C."/>
            <person name="Pinto D."/>
            <person name="Vollmers J."/>
            <person name="Rivas-Marin E."/>
            <person name="Kohn T."/>
            <person name="Peeters S.H."/>
            <person name="Heuer A."/>
            <person name="Rast P."/>
            <person name="Oberbeckmann S."/>
            <person name="Bunk B."/>
            <person name="Jeske O."/>
            <person name="Meyerdierks A."/>
            <person name="Storesund J.E."/>
            <person name="Kallscheuer N."/>
            <person name="Luecker S."/>
            <person name="Lage O.M."/>
            <person name="Pohl T."/>
            <person name="Merkel B.J."/>
            <person name="Hornburger P."/>
            <person name="Mueller R.-W."/>
            <person name="Bruemmer F."/>
            <person name="Labrenz M."/>
            <person name="Spormann A.M."/>
            <person name="Op Den Camp H."/>
            <person name="Overmann J."/>
            <person name="Amann R."/>
            <person name="Jetten M.S.M."/>
            <person name="Mascher T."/>
            <person name="Medema M.H."/>
            <person name="Devos D.P."/>
            <person name="Kaster A.-K."/>
            <person name="Ovreas L."/>
            <person name="Rohde M."/>
            <person name="Galperin M.Y."/>
            <person name="Jogler C."/>
        </authorList>
    </citation>
    <scope>NUCLEOTIDE SEQUENCE [LARGE SCALE GENOMIC DNA]</scope>
    <source>
        <strain evidence="10 11">Enr8</strain>
    </source>
</reference>
<comment type="caution">
    <text evidence="10">The sequence shown here is derived from an EMBL/GenBank/DDBJ whole genome shotgun (WGS) entry which is preliminary data.</text>
</comment>
<dbReference type="InterPro" id="IPR011009">
    <property type="entry name" value="Kinase-like_dom_sf"/>
</dbReference>
<evidence type="ECO:0000256" key="2">
    <source>
        <dbReference type="ARBA" id="ARBA00022527"/>
    </source>
</evidence>
<evidence type="ECO:0000256" key="5">
    <source>
        <dbReference type="ARBA" id="ARBA00022777"/>
    </source>
</evidence>
<evidence type="ECO:0000256" key="1">
    <source>
        <dbReference type="ARBA" id="ARBA00012513"/>
    </source>
</evidence>
<feature type="transmembrane region" description="Helical" evidence="8">
    <location>
        <begin position="476"/>
        <end position="495"/>
    </location>
</feature>
<keyword evidence="5 10" id="KW-0418">Kinase</keyword>
<keyword evidence="8" id="KW-0812">Transmembrane</keyword>
<dbReference type="AlphaFoldDB" id="A0A5C5VJ09"/>
<dbReference type="SUPFAM" id="SSF56112">
    <property type="entry name" value="Protein kinase-like (PK-like)"/>
    <property type="match status" value="1"/>
</dbReference>
<dbReference type="PROSITE" id="PS00107">
    <property type="entry name" value="PROTEIN_KINASE_ATP"/>
    <property type="match status" value="1"/>
</dbReference>
<evidence type="ECO:0000256" key="6">
    <source>
        <dbReference type="ARBA" id="ARBA00022840"/>
    </source>
</evidence>
<keyword evidence="6 7" id="KW-0067">ATP-binding</keyword>
<evidence type="ECO:0000256" key="4">
    <source>
        <dbReference type="ARBA" id="ARBA00022741"/>
    </source>
</evidence>
<dbReference type="CDD" id="cd14014">
    <property type="entry name" value="STKc_PknB_like"/>
    <property type="match status" value="1"/>
</dbReference>
<dbReference type="Gene3D" id="3.30.200.20">
    <property type="entry name" value="Phosphorylase Kinase, domain 1"/>
    <property type="match status" value="1"/>
</dbReference>
<dbReference type="PROSITE" id="PS00108">
    <property type="entry name" value="PROTEIN_KINASE_ST"/>
    <property type="match status" value="1"/>
</dbReference>
<dbReference type="OrthoDB" id="6111975at2"/>
<feature type="transmembrane region" description="Helical" evidence="8">
    <location>
        <begin position="391"/>
        <end position="413"/>
    </location>
</feature>
<evidence type="ECO:0000313" key="10">
    <source>
        <dbReference type="EMBL" id="TWT38634.1"/>
    </source>
</evidence>
<dbReference type="Proteomes" id="UP000318878">
    <property type="component" value="Unassembled WGS sequence"/>
</dbReference>
<dbReference type="EMBL" id="SJPF01000001">
    <property type="protein sequence ID" value="TWT38634.1"/>
    <property type="molecule type" value="Genomic_DNA"/>
</dbReference>
<dbReference type="EC" id="2.7.11.1" evidence="1"/>
<dbReference type="InterPro" id="IPR008271">
    <property type="entry name" value="Ser/Thr_kinase_AS"/>
</dbReference>
<dbReference type="GO" id="GO:0004674">
    <property type="term" value="F:protein serine/threonine kinase activity"/>
    <property type="evidence" value="ECO:0007669"/>
    <property type="project" value="UniProtKB-KW"/>
</dbReference>
<dbReference type="PANTHER" id="PTHR43289">
    <property type="entry name" value="MITOGEN-ACTIVATED PROTEIN KINASE KINASE KINASE 20-RELATED"/>
    <property type="match status" value="1"/>
</dbReference>
<dbReference type="Gene3D" id="1.10.510.10">
    <property type="entry name" value="Transferase(Phosphotransferase) domain 1"/>
    <property type="match status" value="1"/>
</dbReference>
<dbReference type="PROSITE" id="PS50011">
    <property type="entry name" value="PROTEIN_KINASE_DOM"/>
    <property type="match status" value="1"/>
</dbReference>
<dbReference type="SMART" id="SM00220">
    <property type="entry name" value="S_TKc"/>
    <property type="match status" value="1"/>
</dbReference>
<feature type="domain" description="Protein kinase" evidence="9">
    <location>
        <begin position="95"/>
        <end position="357"/>
    </location>
</feature>
<keyword evidence="8" id="KW-0472">Membrane</keyword>
<organism evidence="10 11">
    <name type="scientific">Blastopirellula retiformator</name>
    <dbReference type="NCBI Taxonomy" id="2527970"/>
    <lineage>
        <taxon>Bacteria</taxon>
        <taxon>Pseudomonadati</taxon>
        <taxon>Planctomycetota</taxon>
        <taxon>Planctomycetia</taxon>
        <taxon>Pirellulales</taxon>
        <taxon>Pirellulaceae</taxon>
        <taxon>Blastopirellula</taxon>
    </lineage>
</organism>
<dbReference type="PANTHER" id="PTHR43289:SF6">
    <property type="entry name" value="SERINE_THREONINE-PROTEIN KINASE NEKL-3"/>
    <property type="match status" value="1"/>
</dbReference>
<keyword evidence="4 7" id="KW-0547">Nucleotide-binding</keyword>
<evidence type="ECO:0000256" key="7">
    <source>
        <dbReference type="PROSITE-ProRule" id="PRU10141"/>
    </source>
</evidence>
<evidence type="ECO:0000256" key="3">
    <source>
        <dbReference type="ARBA" id="ARBA00022679"/>
    </source>
</evidence>
<feature type="transmembrane region" description="Helical" evidence="8">
    <location>
        <begin position="527"/>
        <end position="545"/>
    </location>
</feature>
<dbReference type="RefSeq" id="WP_146428871.1">
    <property type="nucleotide sequence ID" value="NZ_SJPF01000001.1"/>
</dbReference>
<feature type="transmembrane region" description="Helical" evidence="8">
    <location>
        <begin position="452"/>
        <end position="470"/>
    </location>
</feature>
<dbReference type="GO" id="GO:0005524">
    <property type="term" value="F:ATP binding"/>
    <property type="evidence" value="ECO:0007669"/>
    <property type="project" value="UniProtKB-UniRule"/>
</dbReference>
<feature type="transmembrane region" description="Helical" evidence="8">
    <location>
        <begin position="419"/>
        <end position="440"/>
    </location>
</feature>
<keyword evidence="3 10" id="KW-0808">Transferase</keyword>
<name>A0A5C5VJ09_9BACT</name>
<dbReference type="FunFam" id="1.10.510.10:FF:000021">
    <property type="entry name" value="Serine/threonine protein kinase"/>
    <property type="match status" value="1"/>
</dbReference>
<protein>
    <recommendedName>
        <fullName evidence="1">non-specific serine/threonine protein kinase</fullName>
        <ecNumber evidence="1">2.7.11.1</ecNumber>
    </recommendedName>
</protein>
<keyword evidence="2" id="KW-0723">Serine/threonine-protein kinase</keyword>
<feature type="binding site" evidence="7">
    <location>
        <position position="124"/>
    </location>
    <ligand>
        <name>ATP</name>
        <dbReference type="ChEBI" id="CHEBI:30616"/>
    </ligand>
</feature>
<evidence type="ECO:0000256" key="8">
    <source>
        <dbReference type="SAM" id="Phobius"/>
    </source>
</evidence>